<gene>
    <name evidence="5" type="ORF">RISW2_05975</name>
</gene>
<evidence type="ECO:0000256" key="3">
    <source>
        <dbReference type="ARBA" id="ARBA00023163"/>
    </source>
</evidence>
<feature type="domain" description="HTH araC/xylS-type" evidence="4">
    <location>
        <begin position="231"/>
        <end position="332"/>
    </location>
</feature>
<dbReference type="SUPFAM" id="SSF46689">
    <property type="entry name" value="Homeodomain-like"/>
    <property type="match status" value="1"/>
</dbReference>
<comment type="caution">
    <text evidence="5">The sequence shown here is derived from an EMBL/GenBank/DDBJ whole genome shotgun (WGS) entry which is preliminary data.</text>
</comment>
<dbReference type="InterPro" id="IPR050204">
    <property type="entry name" value="AraC_XylS_family_regulators"/>
</dbReference>
<accession>X7F970</accession>
<dbReference type="Pfam" id="PF12833">
    <property type="entry name" value="HTH_18"/>
    <property type="match status" value="1"/>
</dbReference>
<keyword evidence="3" id="KW-0804">Transcription</keyword>
<dbReference type="InterPro" id="IPR018062">
    <property type="entry name" value="HTH_AraC-typ_CS"/>
</dbReference>
<dbReference type="InterPro" id="IPR009057">
    <property type="entry name" value="Homeodomain-like_sf"/>
</dbReference>
<dbReference type="Proteomes" id="UP000023430">
    <property type="component" value="Unassembled WGS sequence"/>
</dbReference>
<evidence type="ECO:0000313" key="6">
    <source>
        <dbReference type="Proteomes" id="UP000023430"/>
    </source>
</evidence>
<dbReference type="GO" id="GO:0043565">
    <property type="term" value="F:sequence-specific DNA binding"/>
    <property type="evidence" value="ECO:0007669"/>
    <property type="project" value="InterPro"/>
</dbReference>
<organism evidence="5 6">
    <name type="scientific">Roseivivax isoporae LMG 25204</name>
    <dbReference type="NCBI Taxonomy" id="1449351"/>
    <lineage>
        <taxon>Bacteria</taxon>
        <taxon>Pseudomonadati</taxon>
        <taxon>Pseudomonadota</taxon>
        <taxon>Alphaproteobacteria</taxon>
        <taxon>Rhodobacterales</taxon>
        <taxon>Roseobacteraceae</taxon>
        <taxon>Roseivivax</taxon>
    </lineage>
</organism>
<evidence type="ECO:0000313" key="5">
    <source>
        <dbReference type="EMBL" id="ETX28641.1"/>
    </source>
</evidence>
<evidence type="ECO:0000259" key="4">
    <source>
        <dbReference type="PROSITE" id="PS01124"/>
    </source>
</evidence>
<dbReference type="PROSITE" id="PS00041">
    <property type="entry name" value="HTH_ARAC_FAMILY_1"/>
    <property type="match status" value="1"/>
</dbReference>
<keyword evidence="2" id="KW-0238">DNA-binding</keyword>
<dbReference type="PANTHER" id="PTHR46796">
    <property type="entry name" value="HTH-TYPE TRANSCRIPTIONAL ACTIVATOR RHAS-RELATED"/>
    <property type="match status" value="1"/>
</dbReference>
<dbReference type="RefSeq" id="WP_043771506.1">
    <property type="nucleotide sequence ID" value="NZ_JAME01000017.1"/>
</dbReference>
<dbReference type="PROSITE" id="PS01124">
    <property type="entry name" value="HTH_ARAC_FAMILY_2"/>
    <property type="match status" value="1"/>
</dbReference>
<name>X7F970_9RHOB</name>
<dbReference type="PANTHER" id="PTHR46796:SF12">
    <property type="entry name" value="HTH-TYPE DNA-BINDING TRANSCRIPTIONAL ACTIVATOR EUTR"/>
    <property type="match status" value="1"/>
</dbReference>
<dbReference type="STRING" id="1449351.RISW2_05975"/>
<keyword evidence="6" id="KW-1185">Reference proteome</keyword>
<dbReference type="eggNOG" id="COG4977">
    <property type="taxonomic scope" value="Bacteria"/>
</dbReference>
<evidence type="ECO:0000256" key="1">
    <source>
        <dbReference type="ARBA" id="ARBA00023015"/>
    </source>
</evidence>
<sequence length="335" mass="36635">MIDRQPTYRFQRVTADSRCERSIMFSDSVELVLSHSHGVLTTELVTLGSEGPTLGRVLSTGHAIALREAETLTVLLPREGRLDIRIAGTEYAVPAGTAMAFRPTERHTVARPGTPHVPKTPAGPGSDPRFAAATLQVPIARLHDLARAAETTADTVLRRDGMDLAGEPGQLLGRTLPRLIDDLLRPPAGSVPPRVAEEIGALVDEQLCGLIGAMAARTASRRIFPAYHRVRQAEEIMHAESDNPVSMLAIAATLGVSLRSLQLAFAEVHDGVSPREHLIRIRLDKARRRLLDCARDDNVTSVAMESGFYHLSRFAQAYARTFGEKPSETLARRRR</sequence>
<dbReference type="InterPro" id="IPR018060">
    <property type="entry name" value="HTH_AraC"/>
</dbReference>
<dbReference type="Gene3D" id="1.10.10.60">
    <property type="entry name" value="Homeodomain-like"/>
    <property type="match status" value="1"/>
</dbReference>
<dbReference type="SMART" id="SM00342">
    <property type="entry name" value="HTH_ARAC"/>
    <property type="match status" value="1"/>
</dbReference>
<protein>
    <recommendedName>
        <fullName evidence="4">HTH araC/xylS-type domain-containing protein</fullName>
    </recommendedName>
</protein>
<proteinExistence type="predicted"/>
<dbReference type="GO" id="GO:0003700">
    <property type="term" value="F:DNA-binding transcription factor activity"/>
    <property type="evidence" value="ECO:0007669"/>
    <property type="project" value="InterPro"/>
</dbReference>
<reference evidence="5 6" key="1">
    <citation type="submission" date="2014-01" db="EMBL/GenBank/DDBJ databases">
        <title>Roseivivax isoporae LMG 25204 Genome Sequencing.</title>
        <authorList>
            <person name="Lai Q."/>
            <person name="Li G."/>
            <person name="Shao Z."/>
        </authorList>
    </citation>
    <scope>NUCLEOTIDE SEQUENCE [LARGE SCALE GENOMIC DNA]</scope>
    <source>
        <strain evidence="5 6">LMG 25204</strain>
    </source>
</reference>
<dbReference type="EMBL" id="JAME01000017">
    <property type="protein sequence ID" value="ETX28641.1"/>
    <property type="molecule type" value="Genomic_DNA"/>
</dbReference>
<dbReference type="AlphaFoldDB" id="X7F970"/>
<keyword evidence="1" id="KW-0805">Transcription regulation</keyword>
<dbReference type="OrthoDB" id="9802263at2"/>
<evidence type="ECO:0000256" key="2">
    <source>
        <dbReference type="ARBA" id="ARBA00023125"/>
    </source>
</evidence>